<evidence type="ECO:0000259" key="4">
    <source>
        <dbReference type="PROSITE" id="PS50887"/>
    </source>
</evidence>
<protein>
    <submittedName>
        <fullName evidence="5">EAL domain-containing protein</fullName>
    </submittedName>
</protein>
<dbReference type="InterPro" id="IPR035919">
    <property type="entry name" value="EAL_sf"/>
</dbReference>
<dbReference type="CDD" id="cd01948">
    <property type="entry name" value="EAL"/>
    <property type="match status" value="1"/>
</dbReference>
<dbReference type="InterPro" id="IPR043128">
    <property type="entry name" value="Rev_trsase/Diguanyl_cyclase"/>
</dbReference>
<feature type="domain" description="GGDEF" evidence="4">
    <location>
        <begin position="408"/>
        <end position="541"/>
    </location>
</feature>
<dbReference type="InterPro" id="IPR052155">
    <property type="entry name" value="Biofilm_reg_signaling"/>
</dbReference>
<organism evidence="5 6">
    <name type="scientific">Nitratireductor rhodophyticola</name>
    <dbReference type="NCBI Taxonomy" id="2854036"/>
    <lineage>
        <taxon>Bacteria</taxon>
        <taxon>Pseudomonadati</taxon>
        <taxon>Pseudomonadota</taxon>
        <taxon>Alphaproteobacteria</taxon>
        <taxon>Hyphomicrobiales</taxon>
        <taxon>Phyllobacteriaceae</taxon>
        <taxon>Nitratireductor</taxon>
    </lineage>
</organism>
<dbReference type="Pfam" id="PF00563">
    <property type="entry name" value="EAL"/>
    <property type="match status" value="1"/>
</dbReference>
<dbReference type="NCBIfam" id="TIGR00254">
    <property type="entry name" value="GGDEF"/>
    <property type="match status" value="1"/>
</dbReference>
<dbReference type="InterPro" id="IPR029787">
    <property type="entry name" value="Nucleotide_cyclase"/>
</dbReference>
<dbReference type="PROSITE" id="PS50887">
    <property type="entry name" value="GGDEF"/>
    <property type="match status" value="1"/>
</dbReference>
<feature type="transmembrane region" description="Helical" evidence="1">
    <location>
        <begin position="20"/>
        <end position="41"/>
    </location>
</feature>
<dbReference type="InterPro" id="IPR001633">
    <property type="entry name" value="EAL_dom"/>
</dbReference>
<keyword evidence="1" id="KW-0472">Membrane</keyword>
<keyword evidence="6" id="KW-1185">Reference proteome</keyword>
<keyword evidence="1" id="KW-0812">Transmembrane</keyword>
<dbReference type="InterPro" id="IPR035965">
    <property type="entry name" value="PAS-like_dom_sf"/>
</dbReference>
<keyword evidence="1" id="KW-1133">Transmembrane helix</keyword>
<evidence type="ECO:0000313" key="5">
    <source>
        <dbReference type="EMBL" id="MBY8915917.1"/>
    </source>
</evidence>
<accession>A0ABS7R4R7</accession>
<dbReference type="InterPro" id="IPR000160">
    <property type="entry name" value="GGDEF_dom"/>
</dbReference>
<evidence type="ECO:0000259" key="2">
    <source>
        <dbReference type="PROSITE" id="PS50112"/>
    </source>
</evidence>
<dbReference type="SUPFAM" id="SSF55073">
    <property type="entry name" value="Nucleotide cyclase"/>
    <property type="match status" value="1"/>
</dbReference>
<sequence length="806" mass="90300">MSDPETRKMRRRTASRVVQMVLSVGMIALAVAALYISVLIFQRQEALTQIFRYNIAYSASQGMNELLRFRQRLTAVLVEPPQASRQDVELRYQILRSRLSLFEQGEFMNFVSVMPENRETVAQLASALQQIGTFIGEIDRPENAQIALDLTAPLESEMVALASKANEYGATAQAKDQRELLRLHWLFSALALSLVITGFVFIAMLRWQHRLQISVQQRLKATNEDLLRTSAELSESAQAARRANDELITQNLLFNTALNNMSHGLCMFDAQGRLIVSNQKMESIYGLTQEQLRLGTSLHQLIGDMVEAGASAQDEAEQVAQLQSRLIEQNRSDTLTQELRDGRTILISHQPMRGGGWVATYEDITERHKAQAQVAYMARHDTLTDLPNRLMMREQLEEILASSNERGLSTAVMCVDLDNFKSINDTLGHPVGDALLRAVAGRIRNTVRETDAVARLGGDEFVVVQGNVEKPEQASSLAKRLIDALDDPYIIEGHQVLTGASVGIAVADPDHDAADDLLMQADVALYQAKGDGRGVFRFYEEGMNKRLQRRRALEAELRSANLDEQFHLVFQPIIGLGTNKVTTFEALLRWTHPVHGPVSPDEFIGIAEDTGAIVQLGEWVLRQVCMEMKSLPDDISIAANLSPMQFKRDDIVETVARVLVETDTPANRLELEITETLLLEDNRKLHADLRRLRQLGTRISLDDFGTGYSSLSYLQKFAFDKVKIDRLFIKEITKSADQAAIVQTIVNLAFTLGMTTVVEGVEMEEQLRIIRAMGCDEAQGNLFSKPILAKDIPGFLDEHKRRRYAA</sequence>
<evidence type="ECO:0000259" key="3">
    <source>
        <dbReference type="PROSITE" id="PS50883"/>
    </source>
</evidence>
<dbReference type="EMBL" id="JAHSQO010000002">
    <property type="protein sequence ID" value="MBY8915917.1"/>
    <property type="molecule type" value="Genomic_DNA"/>
</dbReference>
<dbReference type="SMART" id="SM00267">
    <property type="entry name" value="GGDEF"/>
    <property type="match status" value="1"/>
</dbReference>
<reference evidence="5 6" key="1">
    <citation type="submission" date="2021-06" db="EMBL/GenBank/DDBJ databases">
        <title>Nitratireductor porphyridii sp. nov., isolated from a small marine red alga, Porphyridium purpureum in South Korea.</title>
        <authorList>
            <person name="Kim K.H."/>
            <person name="Kristyanto S."/>
            <person name="Jeon C.O."/>
        </authorList>
    </citation>
    <scope>NUCLEOTIDE SEQUENCE [LARGE SCALE GENOMIC DNA]</scope>
    <source>
        <strain evidence="5 6">R6</strain>
    </source>
</reference>
<dbReference type="PANTHER" id="PTHR44757:SF2">
    <property type="entry name" value="BIOFILM ARCHITECTURE MAINTENANCE PROTEIN MBAA"/>
    <property type="match status" value="1"/>
</dbReference>
<evidence type="ECO:0000256" key="1">
    <source>
        <dbReference type="SAM" id="Phobius"/>
    </source>
</evidence>
<evidence type="ECO:0000313" key="6">
    <source>
        <dbReference type="Proteomes" id="UP000777661"/>
    </source>
</evidence>
<dbReference type="Gene3D" id="3.20.20.450">
    <property type="entry name" value="EAL domain"/>
    <property type="match status" value="1"/>
</dbReference>
<dbReference type="SUPFAM" id="SSF141868">
    <property type="entry name" value="EAL domain-like"/>
    <property type="match status" value="1"/>
</dbReference>
<dbReference type="PROSITE" id="PS50883">
    <property type="entry name" value="EAL"/>
    <property type="match status" value="1"/>
</dbReference>
<dbReference type="NCBIfam" id="TIGR00229">
    <property type="entry name" value="sensory_box"/>
    <property type="match status" value="1"/>
</dbReference>
<comment type="caution">
    <text evidence="5">The sequence shown here is derived from an EMBL/GenBank/DDBJ whole genome shotgun (WGS) entry which is preliminary data.</text>
</comment>
<feature type="domain" description="EAL" evidence="3">
    <location>
        <begin position="550"/>
        <end position="800"/>
    </location>
</feature>
<dbReference type="SMART" id="SM00091">
    <property type="entry name" value="PAS"/>
    <property type="match status" value="1"/>
</dbReference>
<dbReference type="SMART" id="SM00052">
    <property type="entry name" value="EAL"/>
    <property type="match status" value="1"/>
</dbReference>
<name>A0ABS7R4R7_9HYPH</name>
<dbReference type="Pfam" id="PF00990">
    <property type="entry name" value="GGDEF"/>
    <property type="match status" value="1"/>
</dbReference>
<dbReference type="CDD" id="cd00130">
    <property type="entry name" value="PAS"/>
    <property type="match status" value="1"/>
</dbReference>
<dbReference type="PANTHER" id="PTHR44757">
    <property type="entry name" value="DIGUANYLATE CYCLASE DGCP"/>
    <property type="match status" value="1"/>
</dbReference>
<proteinExistence type="predicted"/>
<dbReference type="SUPFAM" id="SSF55785">
    <property type="entry name" value="PYP-like sensor domain (PAS domain)"/>
    <property type="match status" value="1"/>
</dbReference>
<dbReference type="PROSITE" id="PS50112">
    <property type="entry name" value="PAS"/>
    <property type="match status" value="1"/>
</dbReference>
<feature type="domain" description="PAS" evidence="2">
    <location>
        <begin position="250"/>
        <end position="292"/>
    </location>
</feature>
<gene>
    <name evidence="5" type="ORF">KVG22_04920</name>
</gene>
<feature type="transmembrane region" description="Helical" evidence="1">
    <location>
        <begin position="185"/>
        <end position="207"/>
    </location>
</feature>
<dbReference type="CDD" id="cd01949">
    <property type="entry name" value="GGDEF"/>
    <property type="match status" value="1"/>
</dbReference>
<dbReference type="Gene3D" id="3.30.450.20">
    <property type="entry name" value="PAS domain"/>
    <property type="match status" value="1"/>
</dbReference>
<dbReference type="Proteomes" id="UP000777661">
    <property type="component" value="Unassembled WGS sequence"/>
</dbReference>
<dbReference type="Pfam" id="PF12860">
    <property type="entry name" value="PAS_7"/>
    <property type="match status" value="1"/>
</dbReference>
<dbReference type="Gene3D" id="3.30.70.270">
    <property type="match status" value="1"/>
</dbReference>
<dbReference type="InterPro" id="IPR000014">
    <property type="entry name" value="PAS"/>
</dbReference>